<evidence type="ECO:0000256" key="1">
    <source>
        <dbReference type="ARBA" id="ARBA00023239"/>
    </source>
</evidence>
<evidence type="ECO:0000259" key="5">
    <source>
        <dbReference type="Pfam" id="PF19906"/>
    </source>
</evidence>
<protein>
    <recommendedName>
        <fullName evidence="4">C-deglycosylation enzyme beta subunit</fullName>
    </recommendedName>
</protein>
<comment type="caution">
    <text evidence="6">The sequence shown here is derived from an EMBL/GenBank/DDBJ whole genome shotgun (WGS) entry which is preliminary data.</text>
</comment>
<keyword evidence="1" id="KW-0456">Lyase</keyword>
<reference evidence="6" key="1">
    <citation type="submission" date="2022-09" db="EMBL/GenBank/DDBJ databases">
        <authorList>
            <person name="Yuan C."/>
            <person name="Ke Z."/>
        </authorList>
    </citation>
    <scope>NUCLEOTIDE SEQUENCE</scope>
    <source>
        <strain evidence="6">LB-8</strain>
    </source>
</reference>
<reference evidence="6" key="2">
    <citation type="submission" date="2023-04" db="EMBL/GenBank/DDBJ databases">
        <title>Paracnuella aquatica gen. nov., sp. nov., a member of the family Chitinophagaceae isolated from a hot spring.</title>
        <authorList>
            <person name="Wang C."/>
        </authorList>
    </citation>
    <scope>NUCLEOTIDE SEQUENCE</scope>
    <source>
        <strain evidence="6">LB-8</strain>
    </source>
</reference>
<comment type="similarity">
    <text evidence="3">Belongs to the C-glycoside deglycosidase beta subunit family.</text>
</comment>
<dbReference type="AlphaFoldDB" id="A0A9X3B8H1"/>
<sequence>MPTKFLKLGFDDRVLCERSFRNIYLNGNRVGFNLGVNLNYYRGLHVSCIERLEVKVNGETIPEYLILFCINGKKFSVSQLKDLFAEFWSIKNTAHLEIYNYGLPEGKHDIALTLELRIPYMKFAPRTYGAVDSSAHKKMTILN</sequence>
<accession>A0A9X3B8H1</accession>
<dbReference type="Pfam" id="PF19906">
    <property type="entry name" value="CGDB"/>
    <property type="match status" value="1"/>
</dbReference>
<evidence type="ECO:0000313" key="6">
    <source>
        <dbReference type="EMBL" id="MCU7549771.1"/>
    </source>
</evidence>
<name>A0A9X3B8H1_9BACT</name>
<dbReference type="RefSeq" id="WP_279297210.1">
    <property type="nucleotide sequence ID" value="NZ_JAOTIF010000007.1"/>
</dbReference>
<organism evidence="6 7">
    <name type="scientific">Paraflavisolibacter caeni</name>
    <dbReference type="NCBI Taxonomy" id="2982496"/>
    <lineage>
        <taxon>Bacteria</taxon>
        <taxon>Pseudomonadati</taxon>
        <taxon>Bacteroidota</taxon>
        <taxon>Chitinophagia</taxon>
        <taxon>Chitinophagales</taxon>
        <taxon>Chitinophagaceae</taxon>
        <taxon>Paraflavisolibacter</taxon>
    </lineage>
</organism>
<evidence type="ECO:0000313" key="7">
    <source>
        <dbReference type="Proteomes" id="UP001155483"/>
    </source>
</evidence>
<proteinExistence type="inferred from homology"/>
<evidence type="ECO:0000256" key="3">
    <source>
        <dbReference type="ARBA" id="ARBA00046336"/>
    </source>
</evidence>
<evidence type="ECO:0000256" key="2">
    <source>
        <dbReference type="ARBA" id="ARBA00023277"/>
    </source>
</evidence>
<dbReference type="Proteomes" id="UP001155483">
    <property type="component" value="Unassembled WGS sequence"/>
</dbReference>
<keyword evidence="2" id="KW-0119">Carbohydrate metabolism</keyword>
<dbReference type="GO" id="GO:0016829">
    <property type="term" value="F:lyase activity"/>
    <property type="evidence" value="ECO:0007669"/>
    <property type="project" value="UniProtKB-KW"/>
</dbReference>
<evidence type="ECO:0000256" key="4">
    <source>
        <dbReference type="ARBA" id="ARBA00047208"/>
    </source>
</evidence>
<feature type="domain" description="C-glycoside deglycosidase beta subunit" evidence="5">
    <location>
        <begin position="10"/>
        <end position="120"/>
    </location>
</feature>
<dbReference type="EMBL" id="JAOTIF010000007">
    <property type="protein sequence ID" value="MCU7549771.1"/>
    <property type="molecule type" value="Genomic_DNA"/>
</dbReference>
<gene>
    <name evidence="6" type="ORF">OCK74_11635</name>
</gene>
<dbReference type="InterPro" id="IPR045959">
    <property type="entry name" value="CGDB"/>
</dbReference>
<keyword evidence="7" id="KW-1185">Reference proteome</keyword>